<dbReference type="SUPFAM" id="SSF48350">
    <property type="entry name" value="GTPase activation domain, GAP"/>
    <property type="match status" value="1"/>
</dbReference>
<dbReference type="Proteomes" id="UP001230188">
    <property type="component" value="Unassembled WGS sequence"/>
</dbReference>
<dbReference type="SMART" id="SM00324">
    <property type="entry name" value="RhoGAP"/>
    <property type="match status" value="1"/>
</dbReference>
<proteinExistence type="predicted"/>
<gene>
    <name evidence="3" type="ORF">CTAYLR_008989</name>
</gene>
<dbReference type="GO" id="GO:0005096">
    <property type="term" value="F:GTPase activator activity"/>
    <property type="evidence" value="ECO:0007669"/>
    <property type="project" value="TreeGrafter"/>
</dbReference>
<reference evidence="3" key="1">
    <citation type="submission" date="2023-01" db="EMBL/GenBank/DDBJ databases">
        <title>Metagenome sequencing of chrysophaentin producing Chrysophaeum taylorii.</title>
        <authorList>
            <person name="Davison J."/>
            <person name="Bewley C."/>
        </authorList>
    </citation>
    <scope>NUCLEOTIDE SEQUENCE</scope>
    <source>
        <strain evidence="3">NIES-1699</strain>
    </source>
</reference>
<evidence type="ECO:0000313" key="4">
    <source>
        <dbReference type="Proteomes" id="UP001230188"/>
    </source>
</evidence>
<feature type="domain" description="Rho-GAP" evidence="2">
    <location>
        <begin position="18"/>
        <end position="232"/>
    </location>
</feature>
<keyword evidence="4" id="KW-1185">Reference proteome</keyword>
<protein>
    <recommendedName>
        <fullName evidence="2">Rho-GAP domain-containing protein</fullName>
    </recommendedName>
</protein>
<dbReference type="GO" id="GO:0007264">
    <property type="term" value="P:small GTPase-mediated signal transduction"/>
    <property type="evidence" value="ECO:0007669"/>
    <property type="project" value="TreeGrafter"/>
</dbReference>
<dbReference type="InterPro" id="IPR008936">
    <property type="entry name" value="Rho_GTPase_activation_prot"/>
</dbReference>
<dbReference type="Gene3D" id="1.10.555.10">
    <property type="entry name" value="Rho GTPase activation protein"/>
    <property type="match status" value="2"/>
</dbReference>
<comment type="caution">
    <text evidence="3">The sequence shown here is derived from an EMBL/GenBank/DDBJ whole genome shotgun (WGS) entry which is preliminary data.</text>
</comment>
<accession>A0AAD7UR63</accession>
<feature type="region of interest" description="Disordered" evidence="1">
    <location>
        <begin position="190"/>
        <end position="212"/>
    </location>
</feature>
<name>A0AAD7UR63_9STRA</name>
<evidence type="ECO:0000259" key="2">
    <source>
        <dbReference type="PROSITE" id="PS50238"/>
    </source>
</evidence>
<dbReference type="AlphaFoldDB" id="A0AAD7UR63"/>
<dbReference type="Pfam" id="PF00620">
    <property type="entry name" value="RhoGAP"/>
    <property type="match status" value="1"/>
</dbReference>
<organism evidence="3 4">
    <name type="scientific">Chrysophaeum taylorii</name>
    <dbReference type="NCBI Taxonomy" id="2483200"/>
    <lineage>
        <taxon>Eukaryota</taxon>
        <taxon>Sar</taxon>
        <taxon>Stramenopiles</taxon>
        <taxon>Ochrophyta</taxon>
        <taxon>Pelagophyceae</taxon>
        <taxon>Pelagomonadales</taxon>
        <taxon>Pelagomonadaceae</taxon>
        <taxon>Chrysophaeum</taxon>
    </lineage>
</organism>
<dbReference type="EMBL" id="JAQMWT010000001">
    <property type="protein sequence ID" value="KAJ8614622.1"/>
    <property type="molecule type" value="Genomic_DNA"/>
</dbReference>
<dbReference type="InterPro" id="IPR000198">
    <property type="entry name" value="RhoGAP_dom"/>
</dbReference>
<dbReference type="PANTHER" id="PTHR45808">
    <property type="entry name" value="RHO GTPASE-ACTIVATING PROTEIN 68F"/>
    <property type="match status" value="1"/>
</dbReference>
<dbReference type="PANTHER" id="PTHR45808:SF2">
    <property type="entry name" value="RHO GTPASE-ACTIVATING PROTEIN 68F"/>
    <property type="match status" value="1"/>
</dbReference>
<evidence type="ECO:0000256" key="1">
    <source>
        <dbReference type="SAM" id="MobiDB-lite"/>
    </source>
</evidence>
<dbReference type="GO" id="GO:0005737">
    <property type="term" value="C:cytoplasm"/>
    <property type="evidence" value="ECO:0007669"/>
    <property type="project" value="TreeGrafter"/>
</dbReference>
<sequence length="263" mass="29132">MPFLCCRRPREQETLPQERLSRQDPDVELDHEAIVDAITDRLRKTGLESEGIFRVPGDHSVVMLAVEQLEKGLEPRDVVAGLDPEVLATLLKRWLRDRCETVLSNDSSRVSEAIAFDPITDAVLDLLADVDQRASLNLMPAKNLATVFAPIFVKEPNGDALDYVIQELNPFIARFTAWIIARERPDNLPLPPDDCLDAENSSLSPKPDDVLESDDSLLEPLDYSIAAANESFDHPAPDADAPLVSYECDSASSYVMWCGCASI</sequence>
<dbReference type="CDD" id="cd00159">
    <property type="entry name" value="RhoGAP"/>
    <property type="match status" value="1"/>
</dbReference>
<dbReference type="PROSITE" id="PS50238">
    <property type="entry name" value="RHOGAP"/>
    <property type="match status" value="1"/>
</dbReference>
<evidence type="ECO:0000313" key="3">
    <source>
        <dbReference type="EMBL" id="KAJ8614622.1"/>
    </source>
</evidence>